<dbReference type="Pfam" id="PF01764">
    <property type="entry name" value="Lipase_3"/>
    <property type="match status" value="1"/>
</dbReference>
<dbReference type="EMBL" id="WUAV01000005">
    <property type="protein sequence ID" value="KAF1754297.1"/>
    <property type="molecule type" value="Genomic_DNA"/>
</dbReference>
<evidence type="ECO:0000313" key="3">
    <source>
        <dbReference type="EMBL" id="KAF1754297.1"/>
    </source>
</evidence>
<dbReference type="Gene3D" id="3.40.50.1820">
    <property type="entry name" value="alpha/beta hydrolase"/>
    <property type="match status" value="1"/>
</dbReference>
<feature type="domain" description="Fungal lipase-type" evidence="2">
    <location>
        <begin position="101"/>
        <end position="239"/>
    </location>
</feature>
<keyword evidence="1" id="KW-0732">Signal</keyword>
<dbReference type="SUPFAM" id="SSF53474">
    <property type="entry name" value="alpha/beta-Hydrolases"/>
    <property type="match status" value="1"/>
</dbReference>
<feature type="chain" id="PRO_5025478306" description="Fungal lipase-type domain-containing protein" evidence="1">
    <location>
        <begin position="17"/>
        <end position="306"/>
    </location>
</feature>
<dbReference type="CTD" id="9808721"/>
<dbReference type="PANTHER" id="PTHR45908:SF24">
    <property type="entry name" value="FUNGAL LIPASE-LIKE DOMAIN-CONTAINING PROTEIN"/>
    <property type="match status" value="1"/>
</dbReference>
<gene>
    <name evidence="3" type="ORF">GCK72_020857</name>
</gene>
<dbReference type="Proteomes" id="UP000483820">
    <property type="component" value="Chromosome V"/>
</dbReference>
<organism evidence="3 4">
    <name type="scientific">Caenorhabditis remanei</name>
    <name type="common">Caenorhabditis vulgaris</name>
    <dbReference type="NCBI Taxonomy" id="31234"/>
    <lineage>
        <taxon>Eukaryota</taxon>
        <taxon>Metazoa</taxon>
        <taxon>Ecdysozoa</taxon>
        <taxon>Nematoda</taxon>
        <taxon>Chromadorea</taxon>
        <taxon>Rhabditida</taxon>
        <taxon>Rhabditina</taxon>
        <taxon>Rhabditomorpha</taxon>
        <taxon>Rhabditoidea</taxon>
        <taxon>Rhabditidae</taxon>
        <taxon>Peloderinae</taxon>
        <taxon>Caenorhabditis</taxon>
    </lineage>
</organism>
<dbReference type="GeneID" id="9808721"/>
<dbReference type="GO" id="GO:0006629">
    <property type="term" value="P:lipid metabolic process"/>
    <property type="evidence" value="ECO:0007669"/>
    <property type="project" value="InterPro"/>
</dbReference>
<proteinExistence type="predicted"/>
<accession>A0A6A5GGF1</accession>
<sequence>MQAFVLLAALLPLAAAFVLPESSLPHPENRDVFTIPYNDATARKQILFAAGAAYGTQPQKCLDKVFTGATVRRVVEARCDVNPADKCLGYTAVSPNDKAIIVVFRGTNNNVQLILEGLETVFEYHTPWAAGGVVSQYFNDGFLNIWNAGLKDDFNALAAKYPGYQVWVTGHSLGGAMASLAASYITYNKLYDASKLQLVTYGQPRVGDAAYAHAVDRDVTNKFRVTHAHDPVPHLPKENMQGFTHHKAEVFYKEKMTKYNICDDVDESEFCSNGQIIPDTSIKDHLNYFEINVSDLGYSNCANVKA</sequence>
<dbReference type="AlphaFoldDB" id="A0A6A5GGF1"/>
<evidence type="ECO:0000259" key="2">
    <source>
        <dbReference type="Pfam" id="PF01764"/>
    </source>
</evidence>
<dbReference type="RefSeq" id="XP_003106552.2">
    <property type="nucleotide sequence ID" value="XM_003106504.2"/>
</dbReference>
<name>A0A6A5GGF1_CAERE</name>
<reference evidence="3 4" key="1">
    <citation type="submission" date="2019-12" db="EMBL/GenBank/DDBJ databases">
        <title>Chromosome-level assembly of the Caenorhabditis remanei genome.</title>
        <authorList>
            <person name="Teterina A.A."/>
            <person name="Willis J.H."/>
            <person name="Phillips P.C."/>
        </authorList>
    </citation>
    <scope>NUCLEOTIDE SEQUENCE [LARGE SCALE GENOMIC DNA]</scope>
    <source>
        <strain evidence="3 4">PX506</strain>
        <tissue evidence="3">Whole organism</tissue>
    </source>
</reference>
<evidence type="ECO:0000313" key="4">
    <source>
        <dbReference type="Proteomes" id="UP000483820"/>
    </source>
</evidence>
<dbReference type="InterPro" id="IPR029058">
    <property type="entry name" value="AB_hydrolase_fold"/>
</dbReference>
<dbReference type="InterPro" id="IPR002921">
    <property type="entry name" value="Fungal_lipase-type"/>
</dbReference>
<dbReference type="KEGG" id="crq:GCK72_020857"/>
<dbReference type="CDD" id="cd00519">
    <property type="entry name" value="Lipase_3"/>
    <property type="match status" value="1"/>
</dbReference>
<protein>
    <recommendedName>
        <fullName evidence="2">Fungal lipase-type domain-containing protein</fullName>
    </recommendedName>
</protein>
<dbReference type="PANTHER" id="PTHR45908">
    <property type="entry name" value="PROTEIN CBG11750-RELATED"/>
    <property type="match status" value="1"/>
</dbReference>
<comment type="caution">
    <text evidence="3">The sequence shown here is derived from an EMBL/GenBank/DDBJ whole genome shotgun (WGS) entry which is preliminary data.</text>
</comment>
<evidence type="ECO:0000256" key="1">
    <source>
        <dbReference type="SAM" id="SignalP"/>
    </source>
</evidence>
<feature type="signal peptide" evidence="1">
    <location>
        <begin position="1"/>
        <end position="16"/>
    </location>
</feature>